<feature type="transmembrane region" description="Helical" evidence="2">
    <location>
        <begin position="27"/>
        <end position="49"/>
    </location>
</feature>
<keyword evidence="2" id="KW-1133">Transmembrane helix</keyword>
<organism evidence="3 4">
    <name type="scientific">Shewanella nanhaiensis</name>
    <dbReference type="NCBI Taxonomy" id="2864872"/>
    <lineage>
        <taxon>Bacteria</taxon>
        <taxon>Pseudomonadati</taxon>
        <taxon>Pseudomonadota</taxon>
        <taxon>Gammaproteobacteria</taxon>
        <taxon>Alteromonadales</taxon>
        <taxon>Shewanellaceae</taxon>
        <taxon>Shewanella</taxon>
    </lineage>
</organism>
<keyword evidence="4" id="KW-1185">Reference proteome</keyword>
<dbReference type="EMBL" id="JAHZST010000002">
    <property type="protein sequence ID" value="MBW8182835.1"/>
    <property type="molecule type" value="Genomic_DNA"/>
</dbReference>
<name>A0ABS7DZK0_9GAMM</name>
<proteinExistence type="predicted"/>
<accession>A0ABS7DZK0</accession>
<dbReference type="InterPro" id="IPR007813">
    <property type="entry name" value="PilN"/>
</dbReference>
<dbReference type="Proteomes" id="UP001195963">
    <property type="component" value="Unassembled WGS sequence"/>
</dbReference>
<comment type="caution">
    <text evidence="3">The sequence shown here is derived from an EMBL/GenBank/DDBJ whole genome shotgun (WGS) entry which is preliminary data.</text>
</comment>
<dbReference type="RefSeq" id="WP_220108490.1">
    <property type="nucleotide sequence ID" value="NZ_JAHZST010000002.1"/>
</dbReference>
<feature type="coiled-coil region" evidence="1">
    <location>
        <begin position="48"/>
        <end position="75"/>
    </location>
</feature>
<gene>
    <name evidence="3" type="ORF">K0625_04085</name>
</gene>
<protein>
    <submittedName>
        <fullName evidence="3">Fimbrial assembly protein</fullName>
    </submittedName>
</protein>
<dbReference type="Pfam" id="PF05137">
    <property type="entry name" value="PilN"/>
    <property type="match status" value="1"/>
</dbReference>
<keyword evidence="1" id="KW-0175">Coiled coil</keyword>
<evidence type="ECO:0000256" key="1">
    <source>
        <dbReference type="SAM" id="Coils"/>
    </source>
</evidence>
<evidence type="ECO:0000256" key="2">
    <source>
        <dbReference type="SAM" id="Phobius"/>
    </source>
</evidence>
<keyword evidence="2" id="KW-0472">Membrane</keyword>
<keyword evidence="2" id="KW-0812">Transmembrane</keyword>
<evidence type="ECO:0000313" key="4">
    <source>
        <dbReference type="Proteomes" id="UP001195963"/>
    </source>
</evidence>
<evidence type="ECO:0000313" key="3">
    <source>
        <dbReference type="EMBL" id="MBW8182835.1"/>
    </source>
</evidence>
<reference evidence="3 4" key="1">
    <citation type="submission" date="2021-07" db="EMBL/GenBank/DDBJ databases">
        <title>Shewanella sp. nov, isolated from SCS.</title>
        <authorList>
            <person name="Cao W.R."/>
        </authorList>
    </citation>
    <scope>NUCLEOTIDE SEQUENCE [LARGE SCALE GENOMIC DNA]</scope>
    <source>
        <strain evidence="3 4">NR704-98</strain>
    </source>
</reference>
<sequence length="200" mass="22582">MTMKTRVNLYSESLLPAELRLSFRRMVTGIVAMLLLFCFGSIFTFMLIFDLEADNRELAAQKSSLEIEKRGLEAEIAQRSPDAKLVAKVDLLAQQIELKRMLLGELSQREALTSKGYSPLMKDLARVANSSIWLNRFQVEGDNFIFEGYTSTPHSVPLWVDRLKMTDTLKGQAFASMTMNRGEDKPLSFTLASTGEEESQ</sequence>